<keyword evidence="3" id="KW-1185">Reference proteome</keyword>
<dbReference type="AlphaFoldDB" id="A0A8H4RN12"/>
<organism evidence="2 3">
    <name type="scientific">Cudoniella acicularis</name>
    <dbReference type="NCBI Taxonomy" id="354080"/>
    <lineage>
        <taxon>Eukaryota</taxon>
        <taxon>Fungi</taxon>
        <taxon>Dikarya</taxon>
        <taxon>Ascomycota</taxon>
        <taxon>Pezizomycotina</taxon>
        <taxon>Leotiomycetes</taxon>
        <taxon>Helotiales</taxon>
        <taxon>Tricladiaceae</taxon>
        <taxon>Cudoniella</taxon>
    </lineage>
</organism>
<evidence type="ECO:0000313" key="3">
    <source>
        <dbReference type="Proteomes" id="UP000566819"/>
    </source>
</evidence>
<proteinExistence type="predicted"/>
<gene>
    <name evidence="2" type="ORF">G7Y89_g6910</name>
</gene>
<feature type="region of interest" description="Disordered" evidence="1">
    <location>
        <begin position="1"/>
        <end position="154"/>
    </location>
</feature>
<comment type="caution">
    <text evidence="2">The sequence shown here is derived from an EMBL/GenBank/DDBJ whole genome shotgun (WGS) entry which is preliminary data.</text>
</comment>
<name>A0A8H4RN12_9HELO</name>
<evidence type="ECO:0000256" key="1">
    <source>
        <dbReference type="SAM" id="MobiDB-lite"/>
    </source>
</evidence>
<reference evidence="2 3" key="1">
    <citation type="submission" date="2020-03" db="EMBL/GenBank/DDBJ databases">
        <title>Draft Genome Sequence of Cudoniella acicularis.</title>
        <authorList>
            <person name="Buettner E."/>
            <person name="Kellner H."/>
        </authorList>
    </citation>
    <scope>NUCLEOTIDE SEQUENCE [LARGE SCALE GENOMIC DNA]</scope>
    <source>
        <strain evidence="2 3">DSM 108380</strain>
    </source>
</reference>
<evidence type="ECO:0000313" key="2">
    <source>
        <dbReference type="EMBL" id="KAF4631222.1"/>
    </source>
</evidence>
<accession>A0A8H4RN12</accession>
<feature type="compositionally biased region" description="Polar residues" evidence="1">
    <location>
        <begin position="98"/>
        <end position="108"/>
    </location>
</feature>
<feature type="compositionally biased region" description="Basic and acidic residues" evidence="1">
    <location>
        <begin position="196"/>
        <end position="205"/>
    </location>
</feature>
<feature type="compositionally biased region" description="Basic and acidic residues" evidence="1">
    <location>
        <begin position="252"/>
        <end position="379"/>
    </location>
</feature>
<feature type="region of interest" description="Disordered" evidence="1">
    <location>
        <begin position="177"/>
        <end position="205"/>
    </location>
</feature>
<feature type="region of interest" description="Disordered" evidence="1">
    <location>
        <begin position="252"/>
        <end position="388"/>
    </location>
</feature>
<protein>
    <submittedName>
        <fullName evidence="2">Uncharacterized protein</fullName>
    </submittedName>
</protein>
<sequence>MPIRDWLIKKLEDSKSTSRPSRGRAESAPILGDTKGQEPKDDFDVDYREPRRSKTQDPNQKKVGIQVGGYIFKVGRAQKAGSSKNSSGDSRERKRGQGESQKAPSGQIRQEESKKHRRHSHNDGTKPIVAGVPPVPAIDPKWKGQAGKQGEVQKDDQWAAVIASQQKQLDQIAVRKKERQGKPDAAKLANQGRLKLQKDLPREPARQVKKVRDFEAEKAEVKAEWEVLNKIWQQNELEKQESIRRAGEIMKEEAAKRAARREKERLLRQDTQRKKAAEEEKRRKEQKQAEEEQRKQKEKAKREGAERQRRAEEQEKAKRETAERERRAQEQEKARGDEAERQRRAAEEQRKKEQATAAEKQRVAQPKAEEAKRKQERGAAKPIPKRPQLAVLPAGVRTNLGLKTVMNRPLGDMNRTIIEGMVAMHQQPTAAPATQGQKEPTQNNLGMIGDMNRTWIEGMVPMNHRQTATPATRGQRELTQNNLGMIGDMARTYVEGMVPPRK</sequence>
<feature type="compositionally biased region" description="Basic and acidic residues" evidence="1">
    <location>
        <begin position="1"/>
        <end position="16"/>
    </location>
</feature>
<feature type="compositionally biased region" description="Basic and acidic residues" evidence="1">
    <location>
        <begin position="35"/>
        <end position="55"/>
    </location>
</feature>
<dbReference type="Proteomes" id="UP000566819">
    <property type="component" value="Unassembled WGS sequence"/>
</dbReference>
<dbReference type="EMBL" id="JAAMPI010000465">
    <property type="protein sequence ID" value="KAF4631222.1"/>
    <property type="molecule type" value="Genomic_DNA"/>
</dbReference>